<organism evidence="2">
    <name type="scientific">Salmonella newport</name>
    <dbReference type="NCBI Taxonomy" id="108619"/>
    <lineage>
        <taxon>Bacteria</taxon>
        <taxon>Pseudomonadati</taxon>
        <taxon>Pseudomonadota</taxon>
        <taxon>Gammaproteobacteria</taxon>
        <taxon>Enterobacterales</taxon>
        <taxon>Enterobacteriaceae</taxon>
        <taxon>Salmonella</taxon>
    </lineage>
</organism>
<protein>
    <submittedName>
        <fullName evidence="2">Restriction endonuclease</fullName>
    </submittedName>
</protein>
<keyword evidence="2" id="KW-0378">Hydrolase</keyword>
<name>A0A5X8RFL4_SALNE</name>
<evidence type="ECO:0000313" key="2">
    <source>
        <dbReference type="EMBL" id="EDI0349807.1"/>
    </source>
</evidence>
<keyword evidence="2" id="KW-0540">Nuclease</keyword>
<proteinExistence type="predicted"/>
<comment type="caution">
    <text evidence="2">The sequence shown here is derived from an EMBL/GenBank/DDBJ whole genome shotgun (WGS) entry which is preliminary data.</text>
</comment>
<gene>
    <name evidence="1" type="ORF">CC401_22460</name>
    <name evidence="2" type="ORF">CC727_17010</name>
</gene>
<evidence type="ECO:0000313" key="1">
    <source>
        <dbReference type="EMBL" id="EDH9240905.1"/>
    </source>
</evidence>
<dbReference type="AlphaFoldDB" id="A0A5X8RFL4"/>
<accession>A0A5X8RFL4</accession>
<sequence length="27" mass="2943">MPFHVGGGCLPATISNHRIYLIALFNT</sequence>
<dbReference type="EMBL" id="AAMJGG010000047">
    <property type="protein sequence ID" value="EDH9240905.1"/>
    <property type="molecule type" value="Genomic_DNA"/>
</dbReference>
<reference evidence="2" key="1">
    <citation type="submission" date="2018-07" db="EMBL/GenBank/DDBJ databases">
        <authorList>
            <person name="Ashton P.M."/>
            <person name="Dallman T."/>
            <person name="Nair S."/>
            <person name="De Pinna E."/>
            <person name="Peters T."/>
            <person name="Grant K."/>
        </authorList>
    </citation>
    <scope>NUCLEOTIDE SEQUENCE</scope>
    <source>
        <strain evidence="2">333943</strain>
        <strain evidence="1">353912</strain>
    </source>
</reference>
<dbReference type="GO" id="GO:0004519">
    <property type="term" value="F:endonuclease activity"/>
    <property type="evidence" value="ECO:0007669"/>
    <property type="project" value="UniProtKB-KW"/>
</dbReference>
<keyword evidence="2" id="KW-0255">Endonuclease</keyword>
<dbReference type="EMBL" id="AAMJPT010000026">
    <property type="protein sequence ID" value="EDI0349807.1"/>
    <property type="molecule type" value="Genomic_DNA"/>
</dbReference>
<feature type="non-terminal residue" evidence="2">
    <location>
        <position position="27"/>
    </location>
</feature>